<dbReference type="STRING" id="879819.A0A0J0XD87"/>
<name>A0A0J0XD87_9TREE</name>
<sequence length="1848" mass="201950">MSLRLRQAIPGRPRRDSPSALSAITTPRGSYFVYPSSSNVVLLDPDGDLHDTLPFWDALPHRAGPSGSARDVGGVLARDGMVLAWSGSHVVLWAPQPKGWSVHSTIVANSPVASLDFWGGTLALGTQTGVELWRTENAEVVVWDRIWSGYTDPCPMVALPPEKTHVAWYFQGGREISIQAFGAKGITGNPQNLRQPRSIEWLGWRTVATSDAQLYVVTTNGVLRIYATVLDDPTWFQLLYAMDYRAFRDAGTLPPKGKGPTEFGSIWVPDGATLRQAAKKAHTAAGRARLPASVLKILDALDQDEADIAVWFGPSGEVVLRSIVNLDRAPPTLIKSEPLASFVTRVEAAWSSRGCLLDGKTLFLAFPPSNTQPDISTLRVSLLDLFAGSDESFEAAEPADFETMSVLMTQDIERFVRTPNGRGLLAIGEGGEIGVWEKRRLGKMARNESKLRTTSLVGKGQWMAPASPVLYAIYAKGRGIASYYNDPKEGPRVVLQHLDPGVGVPTEPVVMPHFAPKKDDKIELLLALSDIDDGYSARRRRTRRAVIIAVSASGEAWVWRIDPPPTSPRMEFSESPLARRDSLTSTPLRRGTMLPDSPLGSPQVKGSVMSGHSGSGVYHSEKPIVTLISHSHLPVVDGKKPRFILPVDPMGWHSSTIDWETDTPLQDMVVTLSESGVLEFWTPRLGQHLAGQRRKQVNPHTCTDGQTPSSGWTRTSIVRTEKTDVCLARTSSRKKTALVCALGDKYEVTIWDSNVSEFSTGLELTHTFDGGHVIQDLDWTTTSDLQSVLAVGFPHQIVLVCEQRMSYVDVTPGWAPFLHVDMRRYTSVPINDSVWIAGGSLAVSAGNQVYIFSRFLEQPTSPSRSGQTTPTNAELDSEEPEDIFQLIAHENGPLFDFHPTMLHQCLMWDKIDLVKSILVTLVKDMRKCEDDGRRRLIYQRLDPLAFHQSNAALPQKVTKTDYTSLFSIAPPEEPVADDEFTESLVRELVERLDGPVLIPLDQGDKSSLAALAQAVLEVEASRRSLDICGLRYLISIRAFANRDRRTALSGSTSPLPIPIPQEGLRPKAHARISFRNIVWATHSESHHVLLQAATAATDNHKMMWEDAARLGVFLWLRSQEEIRAQLEVVARNRFMAEEDRDPVSASLFFFALGKKQVVHGLWRQAPGHREQQMMLKFLANDFTLDRWKTAAAKNAYALLSKQRYEYAAAFFMLAGSPKDAITVCLRQLNDWQLAVALARAVEGDGPLLKWILTDTVLPIAFGGGHRWLASWALWMLKRRDLSVRVIVSPMEEVAAAYDADALSSGKLAVGQPDNDDPSLLLLFRHLRSKTLQTAKGTSEITPVLEFDFVVHNARVFWRMGCHPLGLDVLRSWSFERAWFPPPKPQKRPEPIKTDGDVGKAPISPARRMSTSPYTPRRRSSFMLARPAGRENMLMDMDVVAEGTEPPTRQPSPTPGKHARPQLAISKPEESPKRPSLMKGLRNDVEQGAAVFDMDSFFAPDKAKGVPDLVTSPASTSGTATPAFITADTTPLFDVHFADSFGGAASTARKPDSVSPGSPRSRALSPGTRSPVGNALRGQSPARSGAGTPAHKGANFMKEMMAGTQAEQGQTEFSFNNFFPDTLPAPAKSPAPPRPATPPQKSPTKTCSTPSSPTAPGRPLSRLGDGDDASNGLKTEEKADKEEKPKGLSLMKETNAHTQSAQGGAEFSFDSFLPLEPAPKPALKKNEVEITSKDEAEPGAGIKAESDSEEVQSPSGKASDAEEPQGGANDASAAHEPEVKQPSPSSLSSPDSDSPKTADADTMPSPPEKESPTTPDTEPRKGANLMKDLNPNANAAQGGTEFNFDDFGF</sequence>
<dbReference type="PANTHER" id="PTHR13950:SF9">
    <property type="entry name" value="RABCONNECTIN-3A"/>
    <property type="match status" value="1"/>
</dbReference>
<feature type="compositionally biased region" description="Basic and acidic residues" evidence="1">
    <location>
        <begin position="1806"/>
        <end position="1820"/>
    </location>
</feature>
<feature type="region of interest" description="Disordered" evidence="1">
    <location>
        <begin position="1614"/>
        <end position="1848"/>
    </location>
</feature>
<gene>
    <name evidence="3" type="ORF">CC85DRAFT_331068</name>
</gene>
<evidence type="ECO:0000313" key="3">
    <source>
        <dbReference type="EMBL" id="KLT39050.1"/>
    </source>
</evidence>
<protein>
    <recommendedName>
        <fullName evidence="2">RAVE complex protein Rav1 C-terminal domain-containing protein</fullName>
    </recommendedName>
</protein>
<dbReference type="InterPro" id="IPR022033">
    <property type="entry name" value="Rav1p_C"/>
</dbReference>
<feature type="region of interest" description="Disordered" evidence="1">
    <location>
        <begin position="1442"/>
        <end position="1477"/>
    </location>
</feature>
<feature type="region of interest" description="Disordered" evidence="1">
    <location>
        <begin position="569"/>
        <end position="615"/>
    </location>
</feature>
<dbReference type="EMBL" id="KQ087272">
    <property type="protein sequence ID" value="KLT39050.1"/>
    <property type="molecule type" value="Genomic_DNA"/>
</dbReference>
<feature type="compositionally biased region" description="Low complexity" evidence="1">
    <location>
        <begin position="1641"/>
        <end position="1653"/>
    </location>
</feature>
<feature type="region of interest" description="Disordered" evidence="1">
    <location>
        <begin position="1"/>
        <end position="20"/>
    </location>
</feature>
<feature type="region of interest" description="Disordered" evidence="1">
    <location>
        <begin position="1380"/>
        <end position="1418"/>
    </location>
</feature>
<feature type="compositionally biased region" description="Basic and acidic residues" evidence="1">
    <location>
        <begin position="1386"/>
        <end position="1397"/>
    </location>
</feature>
<evidence type="ECO:0000313" key="4">
    <source>
        <dbReference type="Proteomes" id="UP000053611"/>
    </source>
</evidence>
<dbReference type="GO" id="GO:0007035">
    <property type="term" value="P:vacuolar acidification"/>
    <property type="evidence" value="ECO:0007669"/>
    <property type="project" value="TreeGrafter"/>
</dbReference>
<dbReference type="Proteomes" id="UP000053611">
    <property type="component" value="Unassembled WGS sequence"/>
</dbReference>
<dbReference type="RefSeq" id="XP_018275541.1">
    <property type="nucleotide sequence ID" value="XM_018427002.1"/>
</dbReference>
<feature type="compositionally biased region" description="Low complexity" evidence="1">
    <location>
        <begin position="1781"/>
        <end position="1791"/>
    </location>
</feature>
<organism evidence="3 4">
    <name type="scientific">Cutaneotrichosporon oleaginosum</name>
    <dbReference type="NCBI Taxonomy" id="879819"/>
    <lineage>
        <taxon>Eukaryota</taxon>
        <taxon>Fungi</taxon>
        <taxon>Dikarya</taxon>
        <taxon>Basidiomycota</taxon>
        <taxon>Agaricomycotina</taxon>
        <taxon>Tremellomycetes</taxon>
        <taxon>Trichosporonales</taxon>
        <taxon>Trichosporonaceae</taxon>
        <taxon>Cutaneotrichosporon</taxon>
    </lineage>
</organism>
<dbReference type="InterPro" id="IPR052208">
    <property type="entry name" value="DmX-like/RAVE_component"/>
</dbReference>
<dbReference type="GO" id="GO:0043291">
    <property type="term" value="C:RAVE complex"/>
    <property type="evidence" value="ECO:0007669"/>
    <property type="project" value="TreeGrafter"/>
</dbReference>
<dbReference type="OrthoDB" id="342131at2759"/>
<feature type="compositionally biased region" description="Pro residues" evidence="1">
    <location>
        <begin position="1626"/>
        <end position="1640"/>
    </location>
</feature>
<dbReference type="GeneID" id="28987605"/>
<dbReference type="Pfam" id="PF12234">
    <property type="entry name" value="Rav1p_C"/>
    <property type="match status" value="1"/>
</dbReference>
<dbReference type="PANTHER" id="PTHR13950">
    <property type="entry name" value="RABCONNECTIN-RELATED"/>
    <property type="match status" value="1"/>
</dbReference>
<evidence type="ECO:0000259" key="2">
    <source>
        <dbReference type="Pfam" id="PF12234"/>
    </source>
</evidence>
<accession>A0A0J0XD87</accession>
<feature type="compositionally biased region" description="Polar residues" evidence="1">
    <location>
        <begin position="698"/>
        <end position="711"/>
    </location>
</feature>
<proteinExistence type="predicted"/>
<keyword evidence="4" id="KW-1185">Reference proteome</keyword>
<feature type="compositionally biased region" description="Basic and acidic residues" evidence="1">
    <location>
        <begin position="1723"/>
        <end position="1735"/>
    </location>
</feature>
<feature type="compositionally biased region" description="Low complexity" evidence="1">
    <location>
        <begin position="606"/>
        <end position="615"/>
    </location>
</feature>
<feature type="region of interest" description="Disordered" evidence="1">
    <location>
        <begin position="1543"/>
        <end position="1591"/>
    </location>
</feature>
<feature type="compositionally biased region" description="Basic and acidic residues" evidence="1">
    <location>
        <begin position="1673"/>
        <end position="1685"/>
    </location>
</feature>
<reference evidence="3 4" key="1">
    <citation type="submission" date="2015-03" db="EMBL/GenBank/DDBJ databases">
        <title>Genomics and transcriptomics of the oil-accumulating basidiomycete yeast T. oleaginosus allow insights into substrate utilization and the diverse evolutionary trajectories of mating systems in fungi.</title>
        <authorList>
            <consortium name="DOE Joint Genome Institute"/>
            <person name="Kourist R."/>
            <person name="Kracht O."/>
            <person name="Bracharz F."/>
            <person name="Lipzen A."/>
            <person name="Nolan M."/>
            <person name="Ohm R."/>
            <person name="Grigoriev I."/>
            <person name="Sun S."/>
            <person name="Heitman J."/>
            <person name="Bruck T."/>
            <person name="Nowrousian M."/>
        </authorList>
    </citation>
    <scope>NUCLEOTIDE SEQUENCE [LARGE SCALE GENOMIC DNA]</scope>
    <source>
        <strain evidence="3 4">IBC0246</strain>
    </source>
</reference>
<evidence type="ECO:0000256" key="1">
    <source>
        <dbReference type="SAM" id="MobiDB-lite"/>
    </source>
</evidence>
<feature type="region of interest" description="Disordered" evidence="1">
    <location>
        <begin position="691"/>
        <end position="711"/>
    </location>
</feature>
<feature type="domain" description="RAVE complex protein Rav1 C-terminal" evidence="2">
    <location>
        <begin position="709"/>
        <end position="1367"/>
    </location>
</feature>